<dbReference type="EMBL" id="JBBNAG010000002">
    <property type="protein sequence ID" value="KAK9157197.1"/>
    <property type="molecule type" value="Genomic_DNA"/>
</dbReference>
<evidence type="ECO:0000313" key="3">
    <source>
        <dbReference type="Proteomes" id="UP001419268"/>
    </source>
</evidence>
<sequence>MSRMRDINGAPDKTHLIPTTQVTRGHGRGCKPATTPIRDTSLTHLALEHS</sequence>
<feature type="region of interest" description="Disordered" evidence="1">
    <location>
        <begin position="1"/>
        <end position="50"/>
    </location>
</feature>
<organism evidence="2 3">
    <name type="scientific">Stephania cephalantha</name>
    <dbReference type="NCBI Taxonomy" id="152367"/>
    <lineage>
        <taxon>Eukaryota</taxon>
        <taxon>Viridiplantae</taxon>
        <taxon>Streptophyta</taxon>
        <taxon>Embryophyta</taxon>
        <taxon>Tracheophyta</taxon>
        <taxon>Spermatophyta</taxon>
        <taxon>Magnoliopsida</taxon>
        <taxon>Ranunculales</taxon>
        <taxon>Menispermaceae</taxon>
        <taxon>Menispermoideae</taxon>
        <taxon>Cissampelideae</taxon>
        <taxon>Stephania</taxon>
    </lineage>
</organism>
<protein>
    <submittedName>
        <fullName evidence="2">Uncharacterized protein</fullName>
    </submittedName>
</protein>
<keyword evidence="3" id="KW-1185">Reference proteome</keyword>
<gene>
    <name evidence="2" type="ORF">Scep_003771</name>
</gene>
<dbReference type="AlphaFoldDB" id="A0AAP0KR54"/>
<dbReference type="Proteomes" id="UP001419268">
    <property type="component" value="Unassembled WGS sequence"/>
</dbReference>
<accession>A0AAP0KR54</accession>
<reference evidence="2 3" key="1">
    <citation type="submission" date="2024-01" db="EMBL/GenBank/DDBJ databases">
        <title>Genome assemblies of Stephania.</title>
        <authorList>
            <person name="Yang L."/>
        </authorList>
    </citation>
    <scope>NUCLEOTIDE SEQUENCE [LARGE SCALE GENOMIC DNA]</scope>
    <source>
        <strain evidence="2">JXDWG</strain>
        <tissue evidence="2">Leaf</tissue>
    </source>
</reference>
<proteinExistence type="predicted"/>
<evidence type="ECO:0000256" key="1">
    <source>
        <dbReference type="SAM" id="MobiDB-lite"/>
    </source>
</evidence>
<evidence type="ECO:0000313" key="2">
    <source>
        <dbReference type="EMBL" id="KAK9157197.1"/>
    </source>
</evidence>
<comment type="caution">
    <text evidence="2">The sequence shown here is derived from an EMBL/GenBank/DDBJ whole genome shotgun (WGS) entry which is preliminary data.</text>
</comment>
<name>A0AAP0KR54_9MAGN</name>